<keyword evidence="2" id="KW-0808">Transferase</keyword>
<protein>
    <submittedName>
        <fullName evidence="4">Uncharacterized protein</fullName>
    </submittedName>
</protein>
<keyword evidence="3" id="KW-0012">Acyltransferase</keyword>
<gene>
    <name evidence="4" type="ORF">QYE76_060079</name>
</gene>
<dbReference type="Gene3D" id="3.30.559.10">
    <property type="entry name" value="Chloramphenicol acetyltransferase-like domain"/>
    <property type="match status" value="2"/>
</dbReference>
<proteinExistence type="inferred from homology"/>
<reference evidence="4" key="1">
    <citation type="submission" date="2023-07" db="EMBL/GenBank/DDBJ databases">
        <title>A chromosome-level genome assembly of Lolium multiflorum.</title>
        <authorList>
            <person name="Chen Y."/>
            <person name="Copetti D."/>
            <person name="Kolliker R."/>
            <person name="Studer B."/>
        </authorList>
    </citation>
    <scope>NUCLEOTIDE SEQUENCE</scope>
    <source>
        <strain evidence="4">02402/16</strain>
        <tissue evidence="4">Leaf</tissue>
    </source>
</reference>
<sequence length="443" mass="48316">MEITSRMMLKPAYSAAHPLAGEKVPLTVFDLSASDKFVSAVRVYPAPAPSNDALKEGLLRAVALYPHFAGRLAVDGHGRPFLHVNNEGVLVIEATMPTDLADVFPGAANVPDDLYPTPPETRQEKVDAALLQIKLNRYKCGGLVIGSSCHHHTADGHSMGTFYAVWSRAVREGKDFVAPSPFLDRTSTAVPRSTPAPVFDHGSIEFRREANRCSSRAVLPVDKDKIKSITVHFAAEFIAELKSRVGARCSTFQCLLAHVWKRITAARCLNPEVFTQVRVAVDCRGRAKPRVPMDFFGNMVLWAFPRLQVKDVLGLSYGDVVGAIRDAVARIDEEYIQSFVDFGRLAADEELVAATSTVDTVLCPDIEVASWLGLKLHQADFGTGPPSALLKPDMHKEGLIILVPSPMADGAVDIIVALSEDHVAAFNKICYSLDDTIFLPSRM</sequence>
<evidence type="ECO:0000313" key="5">
    <source>
        <dbReference type="Proteomes" id="UP001231189"/>
    </source>
</evidence>
<dbReference type="InterPro" id="IPR050317">
    <property type="entry name" value="Plant_Fungal_Acyltransferase"/>
</dbReference>
<evidence type="ECO:0000256" key="3">
    <source>
        <dbReference type="ARBA" id="ARBA00023315"/>
    </source>
</evidence>
<dbReference type="Pfam" id="PF02458">
    <property type="entry name" value="Transferase"/>
    <property type="match status" value="1"/>
</dbReference>
<dbReference type="PANTHER" id="PTHR31642">
    <property type="entry name" value="TRICHOTHECENE 3-O-ACETYLTRANSFERASE"/>
    <property type="match status" value="1"/>
</dbReference>
<dbReference type="EMBL" id="JAUUTY010000004">
    <property type="protein sequence ID" value="KAK1642274.1"/>
    <property type="molecule type" value="Genomic_DNA"/>
</dbReference>
<name>A0AAD8W5X2_LOLMU</name>
<dbReference type="AlphaFoldDB" id="A0AAD8W5X2"/>
<keyword evidence="5" id="KW-1185">Reference proteome</keyword>
<organism evidence="4 5">
    <name type="scientific">Lolium multiflorum</name>
    <name type="common">Italian ryegrass</name>
    <name type="synonym">Lolium perenne subsp. multiflorum</name>
    <dbReference type="NCBI Taxonomy" id="4521"/>
    <lineage>
        <taxon>Eukaryota</taxon>
        <taxon>Viridiplantae</taxon>
        <taxon>Streptophyta</taxon>
        <taxon>Embryophyta</taxon>
        <taxon>Tracheophyta</taxon>
        <taxon>Spermatophyta</taxon>
        <taxon>Magnoliopsida</taxon>
        <taxon>Liliopsida</taxon>
        <taxon>Poales</taxon>
        <taxon>Poaceae</taxon>
        <taxon>BOP clade</taxon>
        <taxon>Pooideae</taxon>
        <taxon>Poodae</taxon>
        <taxon>Poeae</taxon>
        <taxon>Poeae Chloroplast Group 2 (Poeae type)</taxon>
        <taxon>Loliodinae</taxon>
        <taxon>Loliinae</taxon>
        <taxon>Lolium</taxon>
    </lineage>
</organism>
<dbReference type="PANTHER" id="PTHR31642:SF200">
    <property type="entry name" value="GENOME ASSEMBLY, CHROMOSOME: II"/>
    <property type="match status" value="1"/>
</dbReference>
<evidence type="ECO:0000256" key="2">
    <source>
        <dbReference type="ARBA" id="ARBA00022679"/>
    </source>
</evidence>
<dbReference type="GO" id="GO:0016747">
    <property type="term" value="F:acyltransferase activity, transferring groups other than amino-acyl groups"/>
    <property type="evidence" value="ECO:0007669"/>
    <property type="project" value="UniProtKB-ARBA"/>
</dbReference>
<comment type="similarity">
    <text evidence="1">Belongs to the plant acyltransferase family.</text>
</comment>
<comment type="caution">
    <text evidence="4">The sequence shown here is derived from an EMBL/GenBank/DDBJ whole genome shotgun (WGS) entry which is preliminary data.</text>
</comment>
<dbReference type="Proteomes" id="UP001231189">
    <property type="component" value="Unassembled WGS sequence"/>
</dbReference>
<dbReference type="FunFam" id="3.30.559.10:FF:000008">
    <property type="entry name" value="Tryptamine hydroxycinnamoyl transferase"/>
    <property type="match status" value="1"/>
</dbReference>
<dbReference type="InterPro" id="IPR023213">
    <property type="entry name" value="CAT-like_dom_sf"/>
</dbReference>
<evidence type="ECO:0000313" key="4">
    <source>
        <dbReference type="EMBL" id="KAK1642274.1"/>
    </source>
</evidence>
<accession>A0AAD8W5X2</accession>
<evidence type="ECO:0000256" key="1">
    <source>
        <dbReference type="ARBA" id="ARBA00009861"/>
    </source>
</evidence>